<dbReference type="GO" id="GO:0004527">
    <property type="term" value="F:exonuclease activity"/>
    <property type="evidence" value="ECO:0007669"/>
    <property type="project" value="UniProtKB-KW"/>
</dbReference>
<evidence type="ECO:0000259" key="5">
    <source>
        <dbReference type="SMART" id="SM00479"/>
    </source>
</evidence>
<dbReference type="Proteomes" id="UP001597158">
    <property type="component" value="Unassembled WGS sequence"/>
</dbReference>
<keyword evidence="1" id="KW-0540">Nuclease</keyword>
<dbReference type="Gene3D" id="3.30.420.10">
    <property type="entry name" value="Ribonuclease H-like superfamily/Ribonuclease H"/>
    <property type="match status" value="1"/>
</dbReference>
<reference evidence="7" key="1">
    <citation type="journal article" date="2019" name="Int. J. Syst. Evol. Microbiol.">
        <title>The Global Catalogue of Microorganisms (GCM) 10K type strain sequencing project: providing services to taxonomists for standard genome sequencing and annotation.</title>
        <authorList>
            <consortium name="The Broad Institute Genomics Platform"/>
            <consortium name="The Broad Institute Genome Sequencing Center for Infectious Disease"/>
            <person name="Wu L."/>
            <person name="Ma J."/>
        </authorList>
    </citation>
    <scope>NUCLEOTIDE SEQUENCE [LARGE SCALE GENOMIC DNA]</scope>
    <source>
        <strain evidence="7">CCUG 48884</strain>
    </source>
</reference>
<dbReference type="CDD" id="cd06127">
    <property type="entry name" value="DEDDh"/>
    <property type="match status" value="1"/>
</dbReference>
<gene>
    <name evidence="6" type="ORF">ACFQ4M_18705</name>
</gene>
<keyword evidence="3 6" id="KW-0269">Exonuclease</keyword>
<dbReference type="EMBL" id="JBHTMC010000034">
    <property type="protein sequence ID" value="MFD1265609.1"/>
    <property type="molecule type" value="Genomic_DNA"/>
</dbReference>
<dbReference type="NCBIfam" id="NF006602">
    <property type="entry name" value="PRK09146.1"/>
    <property type="match status" value="1"/>
</dbReference>
<evidence type="ECO:0000256" key="2">
    <source>
        <dbReference type="ARBA" id="ARBA00022801"/>
    </source>
</evidence>
<keyword evidence="7" id="KW-1185">Reference proteome</keyword>
<evidence type="ECO:0000256" key="1">
    <source>
        <dbReference type="ARBA" id="ARBA00022722"/>
    </source>
</evidence>
<organism evidence="6 7">
    <name type="scientific">Thauera mechernichensis</name>
    <dbReference type="NCBI Taxonomy" id="82788"/>
    <lineage>
        <taxon>Bacteria</taxon>
        <taxon>Pseudomonadati</taxon>
        <taxon>Pseudomonadota</taxon>
        <taxon>Betaproteobacteria</taxon>
        <taxon>Rhodocyclales</taxon>
        <taxon>Zoogloeaceae</taxon>
        <taxon>Thauera</taxon>
    </lineage>
</organism>
<evidence type="ECO:0000256" key="3">
    <source>
        <dbReference type="ARBA" id="ARBA00022839"/>
    </source>
</evidence>
<name>A0ABW3WKL2_9RHOO</name>
<dbReference type="PANTHER" id="PTHR30231:SF4">
    <property type="entry name" value="PROTEIN NEN2"/>
    <property type="match status" value="1"/>
</dbReference>
<evidence type="ECO:0000313" key="7">
    <source>
        <dbReference type="Proteomes" id="UP001597158"/>
    </source>
</evidence>
<dbReference type="SUPFAM" id="SSF53098">
    <property type="entry name" value="Ribonuclease H-like"/>
    <property type="match status" value="1"/>
</dbReference>
<dbReference type="SMART" id="SM00479">
    <property type="entry name" value="EXOIII"/>
    <property type="match status" value="1"/>
</dbReference>
<proteinExistence type="predicted"/>
<accession>A0ABW3WKL2</accession>
<sequence>MLHLGDLRKDAPAAPARSGEPRARAVPDWPARFAELAAAARDPRLHRFYAAGTVAGETPLKNVQMVALDVETTGLDPVRDEIVSIGVVPMDLTCIRSSASRYWVVRPRAELHPESVTIHAITHAQIASAPDLGAIVDELLPALAGRVVVVHCGDIERSFLAAALKARIGEGIEFPVIDTMELEARLHRAPATGSWLANLRARLFGRKHDQVSIRLADSRERYRLPRYRAHHALTDALATAELLQAQVAHRFAPDTPLRALWQ</sequence>
<keyword evidence="2" id="KW-0378">Hydrolase</keyword>
<dbReference type="InterPro" id="IPR012337">
    <property type="entry name" value="RNaseH-like_sf"/>
</dbReference>
<dbReference type="InterPro" id="IPR013520">
    <property type="entry name" value="Ribonucl_H"/>
</dbReference>
<dbReference type="Pfam" id="PF00929">
    <property type="entry name" value="RNase_T"/>
    <property type="match status" value="1"/>
</dbReference>
<dbReference type="InterPro" id="IPR036397">
    <property type="entry name" value="RNaseH_sf"/>
</dbReference>
<comment type="caution">
    <text evidence="6">The sequence shown here is derived from an EMBL/GenBank/DDBJ whole genome shotgun (WGS) entry which is preliminary data.</text>
</comment>
<protein>
    <submittedName>
        <fullName evidence="6">3'-5' exonuclease</fullName>
    </submittedName>
</protein>
<feature type="region of interest" description="Disordered" evidence="4">
    <location>
        <begin position="1"/>
        <end position="24"/>
    </location>
</feature>
<dbReference type="RefSeq" id="WP_277832946.1">
    <property type="nucleotide sequence ID" value="NZ_JARQZE010000006.1"/>
</dbReference>
<evidence type="ECO:0000313" key="6">
    <source>
        <dbReference type="EMBL" id="MFD1265609.1"/>
    </source>
</evidence>
<dbReference type="PANTHER" id="PTHR30231">
    <property type="entry name" value="DNA POLYMERASE III SUBUNIT EPSILON"/>
    <property type="match status" value="1"/>
</dbReference>
<feature type="domain" description="Exonuclease" evidence="5">
    <location>
        <begin position="64"/>
        <end position="252"/>
    </location>
</feature>
<feature type="compositionally biased region" description="Basic and acidic residues" evidence="4">
    <location>
        <begin position="1"/>
        <end position="11"/>
    </location>
</feature>
<evidence type="ECO:0000256" key="4">
    <source>
        <dbReference type="SAM" id="MobiDB-lite"/>
    </source>
</evidence>